<dbReference type="EMBL" id="RJUL01000002">
    <property type="protein sequence ID" value="ROQ29708.1"/>
    <property type="molecule type" value="Genomic_DNA"/>
</dbReference>
<keyword evidence="2" id="KW-1185">Reference proteome</keyword>
<gene>
    <name evidence="1" type="ORF">EDC28_10273</name>
</gene>
<comment type="caution">
    <text evidence="1">The sequence shown here is derived from an EMBL/GenBank/DDBJ whole genome shotgun (WGS) entry which is preliminary data.</text>
</comment>
<evidence type="ECO:0000313" key="1">
    <source>
        <dbReference type="EMBL" id="ROQ29708.1"/>
    </source>
</evidence>
<protein>
    <recommendedName>
        <fullName evidence="3">DUF1315 family protein</fullName>
    </recommendedName>
</protein>
<sequence>MMLSQMVASMDEATYLRLRDAAETGKWPDGTALNEEQRGNCLQLVMAYQSLRLTEHQHMEMGPGGELVQKSKRELKAAFSGGDEQEIMRTKL</sequence>
<dbReference type="Proteomes" id="UP000268033">
    <property type="component" value="Unassembled WGS sequence"/>
</dbReference>
<reference evidence="1 2" key="1">
    <citation type="submission" date="2018-11" db="EMBL/GenBank/DDBJ databases">
        <title>Genomic Encyclopedia of Type Strains, Phase IV (KMG-IV): sequencing the most valuable type-strain genomes for metagenomic binning, comparative biology and taxonomic classification.</title>
        <authorList>
            <person name="Goeker M."/>
        </authorList>
    </citation>
    <scope>NUCLEOTIDE SEQUENCE [LARGE SCALE GENOMIC DNA]</scope>
    <source>
        <strain evidence="1 2">DSM 21945</strain>
    </source>
</reference>
<evidence type="ECO:0008006" key="3">
    <source>
        <dbReference type="Google" id="ProtNLM"/>
    </source>
</evidence>
<name>A0A3N1PP16_9GAMM</name>
<dbReference type="Pfam" id="PF07023">
    <property type="entry name" value="DUF1315"/>
    <property type="match status" value="1"/>
</dbReference>
<dbReference type="InterPro" id="IPR009749">
    <property type="entry name" value="DUF1315"/>
</dbReference>
<dbReference type="RefSeq" id="WP_050660397.1">
    <property type="nucleotide sequence ID" value="NZ_JBLXAC010000021.1"/>
</dbReference>
<organism evidence="1 2">
    <name type="scientific">Gallaecimonas pentaromativorans</name>
    <dbReference type="NCBI Taxonomy" id="584787"/>
    <lineage>
        <taxon>Bacteria</taxon>
        <taxon>Pseudomonadati</taxon>
        <taxon>Pseudomonadota</taxon>
        <taxon>Gammaproteobacteria</taxon>
        <taxon>Enterobacterales</taxon>
        <taxon>Gallaecimonadaceae</taxon>
        <taxon>Gallaecimonas</taxon>
    </lineage>
</organism>
<dbReference type="AlphaFoldDB" id="A0A3N1PP16"/>
<proteinExistence type="predicted"/>
<dbReference type="STRING" id="584787.GCA_001247655_01524"/>
<evidence type="ECO:0000313" key="2">
    <source>
        <dbReference type="Proteomes" id="UP000268033"/>
    </source>
</evidence>
<accession>A0A3N1PP16</accession>